<feature type="domain" description="FAD-binding" evidence="3">
    <location>
        <begin position="2"/>
        <end position="171"/>
    </location>
</feature>
<name>A0A0P0YZ17_9HYPH</name>
<evidence type="ECO:0000313" key="4">
    <source>
        <dbReference type="EMBL" id="BAT26819.1"/>
    </source>
</evidence>
<dbReference type="Pfam" id="PF01494">
    <property type="entry name" value="FAD_binding_3"/>
    <property type="match status" value="2"/>
</dbReference>
<keyword evidence="1" id="KW-0560">Oxidoreductase</keyword>
<dbReference type="InterPro" id="IPR050493">
    <property type="entry name" value="FAD-dep_Monooxygenase_BioMet"/>
</dbReference>
<dbReference type="PANTHER" id="PTHR13789:SF268">
    <property type="entry name" value="5-METHYLPHENAZINE-1-CARBOXYLATE 1-MONOOXYGENASE"/>
    <property type="match status" value="1"/>
</dbReference>
<dbReference type="EMBL" id="LC066374">
    <property type="protein sequence ID" value="BAT26819.1"/>
    <property type="molecule type" value="Genomic_DNA"/>
</dbReference>
<accession>A0A0P0YZ17</accession>
<dbReference type="InterPro" id="IPR036188">
    <property type="entry name" value="FAD/NAD-bd_sf"/>
</dbReference>
<dbReference type="RefSeq" id="WP_024352367.1">
    <property type="nucleotide sequence ID" value="NZ_BBWN01000019.1"/>
</dbReference>
<reference evidence="4" key="1">
    <citation type="journal article" date="2015" name="Proc. Natl. Acad. Sci. U.S.A.">
        <title>Bacterial clade with the ribosomal RNA operon on a small plasmid rather than the chromosome.</title>
        <authorList>
            <person name="Anda M."/>
            <person name="Ohtsubo Y."/>
            <person name="Okubo T."/>
            <person name="Sugawara M."/>
            <person name="Nagata Y."/>
            <person name="Tsuda M."/>
            <person name="Minamisawa K."/>
            <person name="Mitsui H."/>
        </authorList>
    </citation>
    <scope>NUCLEOTIDE SEQUENCE</scope>
    <source>
        <strain evidence="4">DSM 14790</strain>
    </source>
</reference>
<evidence type="ECO:0000256" key="2">
    <source>
        <dbReference type="ARBA" id="ARBA00023033"/>
    </source>
</evidence>
<dbReference type="InterPro" id="IPR002938">
    <property type="entry name" value="FAD-bd"/>
</dbReference>
<proteinExistence type="predicted"/>
<feature type="domain" description="FAD-binding" evidence="3">
    <location>
        <begin position="294"/>
        <end position="358"/>
    </location>
</feature>
<dbReference type="Gene3D" id="3.50.50.60">
    <property type="entry name" value="FAD/NAD(P)-binding domain"/>
    <property type="match status" value="1"/>
</dbReference>
<dbReference type="NCBIfam" id="NF005720">
    <property type="entry name" value="PRK07538.1"/>
    <property type="match status" value="1"/>
</dbReference>
<dbReference type="GO" id="GO:0004497">
    <property type="term" value="F:monooxygenase activity"/>
    <property type="evidence" value="ECO:0007669"/>
    <property type="project" value="UniProtKB-KW"/>
</dbReference>
<dbReference type="SUPFAM" id="SSF54373">
    <property type="entry name" value="FAD-linked reductases, C-terminal domain"/>
    <property type="match status" value="1"/>
</dbReference>
<dbReference type="Gene3D" id="3.30.9.30">
    <property type="match status" value="1"/>
</dbReference>
<keyword evidence="2 4" id="KW-0503">Monooxygenase</keyword>
<sequence length="421" mass="45998">MKVIIAGAGIGGLTAALMLHKRGIKAEIYEQSPAVREVGVGINTLPHAIRELAEIGLLPALDKVGLRTRELVYYNRQGQEVWSELRGIDAGHPVPQFSIHRGRLQKLIYDAVIERLGPDAVKTGLSLSGFIQNEGGVTAHFTDSDRGDAGTTVRGDILVCADGIHSTARKRFYPDEGAPCWNGVLMWRGATEWKSWRDGRTMAIGGGMGAKFVLYPIAEKGDGTQLMNWVVNIKMADGAKSPPPKESWSRPALRSLVLPYAKRFAIPDYDVPALVEATPQAFEYPMCDRDPLPRWTFGRVTLLGDAAHPMYPVGSNGASQAILDARSLADCLERAEHPRQALWEYEKDRLPKTAEIVRLNRKGGPERVIDEVEKRAPAGFANVEDVMSRAELKAIVGGYAGKAGFAAEPDRLVSERRAANA</sequence>
<dbReference type="AlphaFoldDB" id="A0A0P0YZ17"/>
<dbReference type="SUPFAM" id="SSF51905">
    <property type="entry name" value="FAD/NAD(P)-binding domain"/>
    <property type="match status" value="1"/>
</dbReference>
<dbReference type="GO" id="GO:0071949">
    <property type="term" value="F:FAD binding"/>
    <property type="evidence" value="ECO:0007669"/>
    <property type="project" value="InterPro"/>
</dbReference>
<protein>
    <submittedName>
        <fullName evidence="4">Monooxygenase family protein</fullName>
    </submittedName>
</protein>
<evidence type="ECO:0000256" key="1">
    <source>
        <dbReference type="ARBA" id="ARBA00023002"/>
    </source>
</evidence>
<evidence type="ECO:0000259" key="3">
    <source>
        <dbReference type="Pfam" id="PF01494"/>
    </source>
</evidence>
<organism evidence="4">
    <name type="scientific">Aurantimonas coralicida</name>
    <dbReference type="NCBI Taxonomy" id="182270"/>
    <lineage>
        <taxon>Bacteria</taxon>
        <taxon>Pseudomonadati</taxon>
        <taxon>Pseudomonadota</taxon>
        <taxon>Alphaproteobacteria</taxon>
        <taxon>Hyphomicrobiales</taxon>
        <taxon>Aurantimonadaceae</taxon>
        <taxon>Aurantimonas</taxon>
    </lineage>
</organism>
<dbReference type="PANTHER" id="PTHR13789">
    <property type="entry name" value="MONOOXYGENASE"/>
    <property type="match status" value="1"/>
</dbReference>
<dbReference type="PRINTS" id="PR00420">
    <property type="entry name" value="RNGMNOXGNASE"/>
</dbReference>